<evidence type="ECO:0000313" key="2">
    <source>
        <dbReference type="EMBL" id="KAF4451279.1"/>
    </source>
</evidence>
<feature type="chain" id="PRO_5034323233" evidence="1">
    <location>
        <begin position="21"/>
        <end position="131"/>
    </location>
</feature>
<name>A0A8H4KKE6_9HYPO</name>
<keyword evidence="3" id="KW-1185">Reference proteome</keyword>
<comment type="caution">
    <text evidence="2">The sequence shown here is derived from an EMBL/GenBank/DDBJ whole genome shotgun (WGS) entry which is preliminary data.</text>
</comment>
<organism evidence="2 3">
    <name type="scientific">Fusarium austroafricanum</name>
    <dbReference type="NCBI Taxonomy" id="2364996"/>
    <lineage>
        <taxon>Eukaryota</taxon>
        <taxon>Fungi</taxon>
        <taxon>Dikarya</taxon>
        <taxon>Ascomycota</taxon>
        <taxon>Pezizomycotina</taxon>
        <taxon>Sordariomycetes</taxon>
        <taxon>Hypocreomycetidae</taxon>
        <taxon>Hypocreales</taxon>
        <taxon>Nectriaceae</taxon>
        <taxon>Fusarium</taxon>
        <taxon>Fusarium concolor species complex</taxon>
    </lineage>
</organism>
<dbReference type="OrthoDB" id="5024521at2759"/>
<proteinExistence type="predicted"/>
<dbReference type="AlphaFoldDB" id="A0A8H4KKE6"/>
<reference evidence="2" key="1">
    <citation type="submission" date="2020-01" db="EMBL/GenBank/DDBJ databases">
        <title>Identification and distribution of gene clusters putatively required for synthesis of sphingolipid metabolism inhibitors in phylogenetically diverse species of the filamentous fungus Fusarium.</title>
        <authorList>
            <person name="Kim H.-S."/>
            <person name="Busman M."/>
            <person name="Brown D.W."/>
            <person name="Divon H."/>
            <person name="Uhlig S."/>
            <person name="Proctor R.H."/>
        </authorList>
    </citation>
    <scope>NUCLEOTIDE SEQUENCE</scope>
    <source>
        <strain evidence="2">NRRL 53441</strain>
    </source>
</reference>
<protein>
    <submittedName>
        <fullName evidence="2">Uncharacterized protein</fullName>
    </submittedName>
</protein>
<feature type="signal peptide" evidence="1">
    <location>
        <begin position="1"/>
        <end position="20"/>
    </location>
</feature>
<gene>
    <name evidence="2" type="ORF">F53441_5700</name>
</gene>
<dbReference type="EMBL" id="JAADJG010000223">
    <property type="protein sequence ID" value="KAF4451279.1"/>
    <property type="molecule type" value="Genomic_DNA"/>
</dbReference>
<keyword evidence="1" id="KW-0732">Signal</keyword>
<sequence length="131" mass="13448">MLVKKAFAFSLSLLIPTASAVHLDCATDPNADCDPATYCTFTGNNGNCASPGWGSDDQVPVFMECVTDTGCNGKCVNGLCCNTGILPNGEADCPTTDTISQCCFVRTPGPGGAGAWAPREGDRPSELSCGC</sequence>
<evidence type="ECO:0000256" key="1">
    <source>
        <dbReference type="SAM" id="SignalP"/>
    </source>
</evidence>
<accession>A0A8H4KKE6</accession>
<dbReference type="Proteomes" id="UP000605986">
    <property type="component" value="Unassembled WGS sequence"/>
</dbReference>
<evidence type="ECO:0000313" key="3">
    <source>
        <dbReference type="Proteomes" id="UP000605986"/>
    </source>
</evidence>